<evidence type="ECO:0000256" key="1">
    <source>
        <dbReference type="SAM" id="MobiDB-lite"/>
    </source>
</evidence>
<protein>
    <submittedName>
        <fullName evidence="2">Uncharacterized protein</fullName>
    </submittedName>
</protein>
<name>A0AAV7N560_PLEWA</name>
<evidence type="ECO:0000313" key="3">
    <source>
        <dbReference type="Proteomes" id="UP001066276"/>
    </source>
</evidence>
<feature type="compositionally biased region" description="Basic residues" evidence="1">
    <location>
        <begin position="121"/>
        <end position="132"/>
    </location>
</feature>
<proteinExistence type="predicted"/>
<comment type="caution">
    <text evidence="2">The sequence shown here is derived from an EMBL/GenBank/DDBJ whole genome shotgun (WGS) entry which is preliminary data.</text>
</comment>
<feature type="compositionally biased region" description="Polar residues" evidence="1">
    <location>
        <begin position="51"/>
        <end position="71"/>
    </location>
</feature>
<evidence type="ECO:0000313" key="2">
    <source>
        <dbReference type="EMBL" id="KAJ1108343.1"/>
    </source>
</evidence>
<feature type="region of interest" description="Disordered" evidence="1">
    <location>
        <begin position="28"/>
        <end position="71"/>
    </location>
</feature>
<accession>A0AAV7N560</accession>
<organism evidence="2 3">
    <name type="scientific">Pleurodeles waltl</name>
    <name type="common">Iberian ribbed newt</name>
    <dbReference type="NCBI Taxonomy" id="8319"/>
    <lineage>
        <taxon>Eukaryota</taxon>
        <taxon>Metazoa</taxon>
        <taxon>Chordata</taxon>
        <taxon>Craniata</taxon>
        <taxon>Vertebrata</taxon>
        <taxon>Euteleostomi</taxon>
        <taxon>Amphibia</taxon>
        <taxon>Batrachia</taxon>
        <taxon>Caudata</taxon>
        <taxon>Salamandroidea</taxon>
        <taxon>Salamandridae</taxon>
        <taxon>Pleurodelinae</taxon>
        <taxon>Pleurodeles</taxon>
    </lineage>
</organism>
<keyword evidence="3" id="KW-1185">Reference proteome</keyword>
<dbReference type="Proteomes" id="UP001066276">
    <property type="component" value="Chromosome 9"/>
</dbReference>
<dbReference type="EMBL" id="JANPWB010000013">
    <property type="protein sequence ID" value="KAJ1108343.1"/>
    <property type="molecule type" value="Genomic_DNA"/>
</dbReference>
<gene>
    <name evidence="2" type="ORF">NDU88_005719</name>
</gene>
<reference evidence="2" key="1">
    <citation type="journal article" date="2022" name="bioRxiv">
        <title>Sequencing and chromosome-scale assembly of the giantPleurodeles waltlgenome.</title>
        <authorList>
            <person name="Brown T."/>
            <person name="Elewa A."/>
            <person name="Iarovenko S."/>
            <person name="Subramanian E."/>
            <person name="Araus A.J."/>
            <person name="Petzold A."/>
            <person name="Susuki M."/>
            <person name="Suzuki K.-i.T."/>
            <person name="Hayashi T."/>
            <person name="Toyoda A."/>
            <person name="Oliveira C."/>
            <person name="Osipova E."/>
            <person name="Leigh N.D."/>
            <person name="Simon A."/>
            <person name="Yun M.H."/>
        </authorList>
    </citation>
    <scope>NUCLEOTIDE SEQUENCE</scope>
    <source>
        <strain evidence="2">20211129_DDA</strain>
        <tissue evidence="2">Liver</tissue>
    </source>
</reference>
<feature type="region of interest" description="Disordered" evidence="1">
    <location>
        <begin position="107"/>
        <end position="132"/>
    </location>
</feature>
<sequence>MLSSIQKQRRGVRNPQLSPPFGFGFSLVPGSRLPATTKHRAKETLPIAPRTGQTQGSKRRTSPWSHVTLPSYSDRAATPQCFSSRRNQIPRLLLLSFCRHVRRGNAPAYFSQGPQEIGRSASRRHHANPSGS</sequence>
<dbReference type="AlphaFoldDB" id="A0AAV7N560"/>